<proteinExistence type="predicted"/>
<feature type="signal peptide" evidence="1">
    <location>
        <begin position="1"/>
        <end position="20"/>
    </location>
</feature>
<dbReference type="Proteomes" id="UP000469558">
    <property type="component" value="Unassembled WGS sequence"/>
</dbReference>
<name>A0A8T9BZ61_9HELO</name>
<protein>
    <recommendedName>
        <fullName evidence="2">Apple domain-containing protein</fullName>
    </recommendedName>
</protein>
<dbReference type="EMBL" id="QGMK01001223">
    <property type="protein sequence ID" value="TVY71454.1"/>
    <property type="molecule type" value="Genomic_DNA"/>
</dbReference>
<dbReference type="AlphaFoldDB" id="A0A8T9BZ61"/>
<keyword evidence="1" id="KW-0732">Signal</keyword>
<comment type="caution">
    <text evidence="3">The sequence shown here is derived from an EMBL/GenBank/DDBJ whole genome shotgun (WGS) entry which is preliminary data.</text>
</comment>
<evidence type="ECO:0000259" key="2">
    <source>
        <dbReference type="PROSITE" id="PS50948"/>
    </source>
</evidence>
<feature type="chain" id="PRO_5035827741" description="Apple domain-containing protein" evidence="1">
    <location>
        <begin position="21"/>
        <end position="99"/>
    </location>
</feature>
<dbReference type="OrthoDB" id="3548363at2759"/>
<evidence type="ECO:0000313" key="4">
    <source>
        <dbReference type="Proteomes" id="UP000469558"/>
    </source>
</evidence>
<organism evidence="3 4">
    <name type="scientific">Lachnellula suecica</name>
    <dbReference type="NCBI Taxonomy" id="602035"/>
    <lineage>
        <taxon>Eukaryota</taxon>
        <taxon>Fungi</taxon>
        <taxon>Dikarya</taxon>
        <taxon>Ascomycota</taxon>
        <taxon>Pezizomycotina</taxon>
        <taxon>Leotiomycetes</taxon>
        <taxon>Helotiales</taxon>
        <taxon>Lachnaceae</taxon>
        <taxon>Lachnellula</taxon>
    </lineage>
</organism>
<sequence>MIHVKKTLFAFMLFSWGASAVNCSVKGYDTGVHPAFIANKTIATAPACKGLCTSYVAPKCDSFAFGGGECLLYNVTVAGNVNPSNSSTFTFYDSSCTVS</sequence>
<keyword evidence="4" id="KW-1185">Reference proteome</keyword>
<dbReference type="PROSITE" id="PS50948">
    <property type="entry name" value="PAN"/>
    <property type="match status" value="1"/>
</dbReference>
<dbReference type="InterPro" id="IPR003609">
    <property type="entry name" value="Pan_app"/>
</dbReference>
<evidence type="ECO:0000313" key="3">
    <source>
        <dbReference type="EMBL" id="TVY71454.1"/>
    </source>
</evidence>
<feature type="domain" description="Apple" evidence="2">
    <location>
        <begin position="23"/>
        <end position="96"/>
    </location>
</feature>
<gene>
    <name evidence="3" type="ORF">LSUE1_G006223</name>
</gene>
<reference evidence="3 4" key="1">
    <citation type="submission" date="2018-05" db="EMBL/GenBank/DDBJ databases">
        <title>Genome sequencing and assembly of the regulated plant pathogen Lachnellula willkommii and related sister species for the development of diagnostic species identification markers.</title>
        <authorList>
            <person name="Giroux E."/>
            <person name="Bilodeau G."/>
        </authorList>
    </citation>
    <scope>NUCLEOTIDE SEQUENCE [LARGE SCALE GENOMIC DNA]</scope>
    <source>
        <strain evidence="3 4">CBS 268.59</strain>
    </source>
</reference>
<accession>A0A8T9BZ61</accession>
<evidence type="ECO:0000256" key="1">
    <source>
        <dbReference type="SAM" id="SignalP"/>
    </source>
</evidence>